<evidence type="ECO:0008006" key="5">
    <source>
        <dbReference type="Google" id="ProtNLM"/>
    </source>
</evidence>
<dbReference type="PANTHER" id="PTHR34929">
    <property type="entry name" value="ZGC:153157"/>
    <property type="match status" value="1"/>
</dbReference>
<feature type="region of interest" description="Disordered" evidence="1">
    <location>
        <begin position="299"/>
        <end position="348"/>
    </location>
</feature>
<name>A0AAV6GN88_9TELE</name>
<dbReference type="Pfam" id="PF15018">
    <property type="entry name" value="InaF-motif"/>
    <property type="match status" value="1"/>
</dbReference>
<evidence type="ECO:0000256" key="2">
    <source>
        <dbReference type="SAM" id="Phobius"/>
    </source>
</evidence>
<dbReference type="Proteomes" id="UP000823561">
    <property type="component" value="Chromosome 8"/>
</dbReference>
<gene>
    <name evidence="3" type="ORF">AALO_G00108100</name>
</gene>
<evidence type="ECO:0000313" key="4">
    <source>
        <dbReference type="Proteomes" id="UP000823561"/>
    </source>
</evidence>
<keyword evidence="2" id="KW-0812">Transmembrane</keyword>
<reference evidence="3" key="1">
    <citation type="submission" date="2020-10" db="EMBL/GenBank/DDBJ databases">
        <title>Chromosome-scale genome assembly of the Allis shad, Alosa alosa.</title>
        <authorList>
            <person name="Margot Z."/>
            <person name="Christophe K."/>
            <person name="Cabau C."/>
            <person name="Louis A."/>
            <person name="Berthelot C."/>
            <person name="Parey E."/>
            <person name="Roest Crollius H."/>
            <person name="Montfort J."/>
            <person name="Robinson-Rechavi M."/>
            <person name="Bucao C."/>
            <person name="Bouchez O."/>
            <person name="Gislard M."/>
            <person name="Lluch J."/>
            <person name="Milhes M."/>
            <person name="Lampietro C."/>
            <person name="Lopez Roques C."/>
            <person name="Donnadieu C."/>
            <person name="Braasch I."/>
            <person name="Desvignes T."/>
            <person name="Postlethwait J."/>
            <person name="Bobe J."/>
            <person name="Guiguen Y."/>
        </authorList>
    </citation>
    <scope>NUCLEOTIDE SEQUENCE</scope>
    <source>
        <strain evidence="3">M-15738</strain>
        <tissue evidence="3">Blood</tissue>
    </source>
</reference>
<accession>A0AAV6GN88</accession>
<evidence type="ECO:0000313" key="3">
    <source>
        <dbReference type="EMBL" id="KAG5276653.1"/>
    </source>
</evidence>
<protein>
    <recommendedName>
        <fullName evidence="5">Transmembrane protein INAFM2</fullName>
    </recommendedName>
</protein>
<keyword evidence="2" id="KW-1133">Transmembrane helix</keyword>
<proteinExistence type="predicted"/>
<dbReference type="EMBL" id="JADWDJ010000008">
    <property type="protein sequence ID" value="KAG5276653.1"/>
    <property type="molecule type" value="Genomic_DNA"/>
</dbReference>
<feature type="transmembrane region" description="Helical" evidence="2">
    <location>
        <begin position="50"/>
        <end position="76"/>
    </location>
</feature>
<feature type="region of interest" description="Disordered" evidence="1">
    <location>
        <begin position="1"/>
        <end position="38"/>
    </location>
</feature>
<keyword evidence="4" id="KW-1185">Reference proteome</keyword>
<feature type="region of interest" description="Disordered" evidence="1">
    <location>
        <begin position="256"/>
        <end position="278"/>
    </location>
</feature>
<dbReference type="PANTHER" id="PTHR34929:SF1">
    <property type="entry name" value="INAF MOTIF CONTAINING 2"/>
    <property type="match status" value="1"/>
</dbReference>
<feature type="region of interest" description="Disordered" evidence="1">
    <location>
        <begin position="135"/>
        <end position="185"/>
    </location>
</feature>
<dbReference type="InterPro" id="IPR029162">
    <property type="entry name" value="InaF-motif"/>
</dbReference>
<comment type="caution">
    <text evidence="3">The sequence shown here is derived from an EMBL/GenBank/DDBJ whole genome shotgun (WGS) entry which is preliminary data.</text>
</comment>
<sequence length="348" mass="37558">MFKSGDAERNARNRGQMKDRDFMPNMERGKPATYTGDKKAKMAAKTNKKWVRLATVFAYVLSVSLAAIILAIYYSLIWKPTSGLAPSSGGTDAPTPTIAVTIGVVTTGMTIVSAPQENQNKTDSTLHDYFWTSERAGAPSEAPPHRESTYGGPTTTPEDTFLETHSNSGADARHPTTDRTPSATKSVHADIVERPTESATSKLNSETHVTDNTQNKNISLLDVYSDLTTGIEEGIIDGSGMEDHSLSEFIVLNAPESEDSTSPTAGSQEPRVSVSSQTEVRYTRGHLFSTDTQFDMTFSEGSAYNPSDLHDADYASSAKTSQPAENDKTSPTHSISTRTVAASDDDEN</sequence>
<feature type="compositionally biased region" description="Polar residues" evidence="1">
    <location>
        <begin position="331"/>
        <end position="340"/>
    </location>
</feature>
<feature type="transmembrane region" description="Helical" evidence="2">
    <location>
        <begin position="96"/>
        <end position="114"/>
    </location>
</feature>
<evidence type="ECO:0000256" key="1">
    <source>
        <dbReference type="SAM" id="MobiDB-lite"/>
    </source>
</evidence>
<dbReference type="AlphaFoldDB" id="A0AAV6GN88"/>
<keyword evidence="2" id="KW-0472">Membrane</keyword>
<feature type="compositionally biased region" description="Polar residues" evidence="1">
    <location>
        <begin position="151"/>
        <end position="169"/>
    </location>
</feature>
<organism evidence="3 4">
    <name type="scientific">Alosa alosa</name>
    <name type="common">allis shad</name>
    <dbReference type="NCBI Taxonomy" id="278164"/>
    <lineage>
        <taxon>Eukaryota</taxon>
        <taxon>Metazoa</taxon>
        <taxon>Chordata</taxon>
        <taxon>Craniata</taxon>
        <taxon>Vertebrata</taxon>
        <taxon>Euteleostomi</taxon>
        <taxon>Actinopterygii</taxon>
        <taxon>Neopterygii</taxon>
        <taxon>Teleostei</taxon>
        <taxon>Clupei</taxon>
        <taxon>Clupeiformes</taxon>
        <taxon>Clupeoidei</taxon>
        <taxon>Clupeidae</taxon>
        <taxon>Alosa</taxon>
    </lineage>
</organism>